<dbReference type="PANTHER" id="PTHR21162">
    <property type="entry name" value="P53 AND DNA DAMAGE-REGULATED PROTEIN"/>
    <property type="match status" value="1"/>
</dbReference>
<dbReference type="SMART" id="SM00173">
    <property type="entry name" value="RAS"/>
    <property type="match status" value="1"/>
</dbReference>
<dbReference type="Ensembl" id="ENSXETT00000121684">
    <property type="protein sequence ID" value="ENSXETP00000108519"/>
    <property type="gene ID" value="ENSXETG00000043537"/>
</dbReference>
<keyword evidence="3" id="KW-0547">Nucleotide-binding</keyword>
<comment type="subcellular location">
    <subcellularLocation>
        <location evidence="1">Cytoplasm</location>
    </subcellularLocation>
</comment>
<dbReference type="GO" id="GO:0003924">
    <property type="term" value="F:GTPase activity"/>
    <property type="evidence" value="ECO:0007669"/>
    <property type="project" value="InterPro"/>
</dbReference>
<dbReference type="InterPro" id="IPR027417">
    <property type="entry name" value="P-loop_NTPase"/>
</dbReference>
<accession>A0A803JKM9</accession>
<dbReference type="PANTHER" id="PTHR21162:SF0">
    <property type="entry name" value="P53 AND DNA DAMAGE-REGULATED PROTEIN 1"/>
    <property type="match status" value="1"/>
</dbReference>
<keyword evidence="4" id="KW-0143">Chaperone</keyword>
<gene>
    <name evidence="6" type="primary">rerg</name>
</gene>
<keyword evidence="5" id="KW-0175">Coiled coil</keyword>
<dbReference type="Gene3D" id="3.40.50.300">
    <property type="entry name" value="P-loop containing nucleotide triphosphate hydrolases"/>
    <property type="match status" value="1"/>
</dbReference>
<feature type="coiled-coil region" evidence="5">
    <location>
        <begin position="138"/>
        <end position="165"/>
    </location>
</feature>
<evidence type="ECO:0000256" key="4">
    <source>
        <dbReference type="ARBA" id="ARBA00023186"/>
    </source>
</evidence>
<organism evidence="6">
    <name type="scientific">Xenopus tropicalis</name>
    <name type="common">Western clawed frog</name>
    <name type="synonym">Silurana tropicalis</name>
    <dbReference type="NCBI Taxonomy" id="8364"/>
    <lineage>
        <taxon>Eukaryota</taxon>
        <taxon>Metazoa</taxon>
        <taxon>Chordata</taxon>
        <taxon>Craniata</taxon>
        <taxon>Vertebrata</taxon>
        <taxon>Euteleostomi</taxon>
        <taxon>Amphibia</taxon>
        <taxon>Batrachia</taxon>
        <taxon>Anura</taxon>
        <taxon>Pipoidea</taxon>
        <taxon>Pipidae</taxon>
        <taxon>Xenopodinae</taxon>
        <taxon>Xenopus</taxon>
        <taxon>Silurana</taxon>
    </lineage>
</organism>
<dbReference type="AlphaFoldDB" id="A0A803JKM9"/>
<dbReference type="GO" id="GO:0005737">
    <property type="term" value="C:cytoplasm"/>
    <property type="evidence" value="ECO:0007669"/>
    <property type="project" value="UniProtKB-SubCell"/>
</dbReference>
<sequence length="197" mass="22221">MAKTAEVKIAILGRAGVGKSGSYLLLGHEWVIKKTAVKCTAHLHHQASLSLVVRFLTKRFIWEYDPTLESTYRHQATIDDDLVTMELLDTAGQIVDLDIKRNQNREALRSLSKDPSPAGRVTVCFGNMFIELPKSKTKEIIERDQEQLDKEISGLRRELKVKVKELYEAQGKPELKGFDLVALSTEEMKSIQKALGE</sequence>
<evidence type="ECO:0000256" key="3">
    <source>
        <dbReference type="ARBA" id="ARBA00022741"/>
    </source>
</evidence>
<protein>
    <submittedName>
        <fullName evidence="6">RAS like estrogen regulated growth inhibitor</fullName>
    </submittedName>
</protein>
<proteinExistence type="predicted"/>
<dbReference type="InterPro" id="IPR030482">
    <property type="entry name" value="PDRG1"/>
</dbReference>
<dbReference type="GO" id="GO:0005525">
    <property type="term" value="F:GTP binding"/>
    <property type="evidence" value="ECO:0007669"/>
    <property type="project" value="InterPro"/>
</dbReference>
<evidence type="ECO:0000256" key="1">
    <source>
        <dbReference type="ARBA" id="ARBA00004496"/>
    </source>
</evidence>
<dbReference type="SUPFAM" id="SSF52540">
    <property type="entry name" value="P-loop containing nucleoside triphosphate hydrolases"/>
    <property type="match status" value="1"/>
</dbReference>
<keyword evidence="2" id="KW-0963">Cytoplasm</keyword>
<evidence type="ECO:0000313" key="6">
    <source>
        <dbReference type="Ensembl" id="ENSXETP00000108519"/>
    </source>
</evidence>
<dbReference type="GeneTree" id="ENSGT00940000159750"/>
<dbReference type="CDD" id="cd22860">
    <property type="entry name" value="PDRG1"/>
    <property type="match status" value="1"/>
</dbReference>
<name>A0A803JKM9_XENTR</name>
<dbReference type="InterPro" id="IPR001806">
    <property type="entry name" value="Small_GTPase"/>
</dbReference>
<evidence type="ECO:0000256" key="2">
    <source>
        <dbReference type="ARBA" id="ARBA00022490"/>
    </source>
</evidence>
<dbReference type="Pfam" id="PF00071">
    <property type="entry name" value="Ras"/>
    <property type="match status" value="1"/>
</dbReference>
<reference evidence="6" key="1">
    <citation type="journal article" date="2010" name="Science">
        <title>The genome of the Western clawed frog Xenopus tropicalis.</title>
        <authorList>
            <person name="Hellsten U."/>
            <person name="Harland R.M."/>
            <person name="Gilchrist M.J."/>
            <person name="Hendrix D."/>
            <person name="Jurka J."/>
            <person name="Kapitonov V."/>
            <person name="Ovcharenko I."/>
            <person name="Putnam N.H."/>
            <person name="Shu S."/>
            <person name="Taher L."/>
            <person name="Blitz I.L."/>
            <person name="Blumberg B."/>
            <person name="Dichmann D.S."/>
            <person name="Dubchak I."/>
            <person name="Amaya E."/>
            <person name="Detter J.C."/>
            <person name="Fletcher R."/>
            <person name="Gerhard D.S."/>
            <person name="Goodstein D."/>
            <person name="Graves T."/>
            <person name="Grigoriev I.V."/>
            <person name="Grimwood J."/>
            <person name="Kawashima T."/>
            <person name="Lindquist E."/>
            <person name="Lucas S.M."/>
            <person name="Mead P.E."/>
            <person name="Mitros T."/>
            <person name="Ogino H."/>
            <person name="Ohta Y."/>
            <person name="Poliakov A.V."/>
            <person name="Pollet N."/>
            <person name="Robert J."/>
            <person name="Salamov A."/>
            <person name="Sater A.K."/>
            <person name="Schmutz J."/>
            <person name="Terry A."/>
            <person name="Vize P.D."/>
            <person name="Warren W.C."/>
            <person name="Wells D."/>
            <person name="Wills A."/>
            <person name="Wilson R.K."/>
            <person name="Zimmerman L.B."/>
            <person name="Zorn A.M."/>
            <person name="Grainger R."/>
            <person name="Grammer T."/>
            <person name="Khokha M.K."/>
            <person name="Richardson P.M."/>
            <person name="Rokhsar D.S."/>
        </authorList>
    </citation>
    <scope>NUCLEOTIDE SEQUENCE [LARGE SCALE GENOMIC DNA]</scope>
    <source>
        <strain evidence="6">Nigerian</strain>
    </source>
</reference>
<evidence type="ECO:0000256" key="5">
    <source>
        <dbReference type="SAM" id="Coils"/>
    </source>
</evidence>
<dbReference type="SUPFAM" id="SSF46579">
    <property type="entry name" value="Prefoldin"/>
    <property type="match status" value="1"/>
</dbReference>
<reference evidence="6" key="2">
    <citation type="submission" date="2021-03" db="UniProtKB">
        <authorList>
            <consortium name="Ensembl"/>
        </authorList>
    </citation>
    <scope>IDENTIFICATION</scope>
</reference>